<protein>
    <submittedName>
        <fullName evidence="1">Uncharacterized protein</fullName>
    </submittedName>
</protein>
<keyword evidence="2" id="KW-1185">Reference proteome</keyword>
<organism evidence="1 2">
    <name type="scientific">Trichinella zimbabwensis</name>
    <dbReference type="NCBI Taxonomy" id="268475"/>
    <lineage>
        <taxon>Eukaryota</taxon>
        <taxon>Metazoa</taxon>
        <taxon>Ecdysozoa</taxon>
        <taxon>Nematoda</taxon>
        <taxon>Enoplea</taxon>
        <taxon>Dorylaimia</taxon>
        <taxon>Trichinellida</taxon>
        <taxon>Trichinellidae</taxon>
        <taxon>Trichinella</taxon>
    </lineage>
</organism>
<dbReference type="Proteomes" id="UP000055024">
    <property type="component" value="Unassembled WGS sequence"/>
</dbReference>
<comment type="caution">
    <text evidence="1">The sequence shown here is derived from an EMBL/GenBank/DDBJ whole genome shotgun (WGS) entry which is preliminary data.</text>
</comment>
<evidence type="ECO:0000313" key="2">
    <source>
        <dbReference type="Proteomes" id="UP000055024"/>
    </source>
</evidence>
<sequence length="168" mass="19054">MKNSVLKFIRITVGSQHSRYVRSVGTTNFLSPMLYNTTHLSESFKRYQEPSTDLHVKYLSLYNSQNHCQNSIRHYVFAQILRCSHAILDYVSMKAEVWTFPDMSGLVDQSGSSVWNHGTGAAVDQLPGRSASFPFTLIISSCYLASHGFEIREYLGPIPDDQICHTKQ</sequence>
<dbReference type="OrthoDB" id="5925126at2759"/>
<name>A0A0V1HQB3_9BILA</name>
<reference evidence="1 2" key="1">
    <citation type="submission" date="2015-01" db="EMBL/GenBank/DDBJ databases">
        <title>Evolution of Trichinella species and genotypes.</title>
        <authorList>
            <person name="Korhonen P.K."/>
            <person name="Edoardo P."/>
            <person name="Giuseppe L.R."/>
            <person name="Gasser R.B."/>
        </authorList>
    </citation>
    <scope>NUCLEOTIDE SEQUENCE [LARGE SCALE GENOMIC DNA]</scope>
    <source>
        <strain evidence="1">ISS1029</strain>
    </source>
</reference>
<accession>A0A0V1HQB3</accession>
<evidence type="ECO:0000313" key="1">
    <source>
        <dbReference type="EMBL" id="KRZ12705.1"/>
    </source>
</evidence>
<gene>
    <name evidence="1" type="ORF">T11_12950</name>
</gene>
<dbReference type="EMBL" id="JYDP01000038">
    <property type="protein sequence ID" value="KRZ12705.1"/>
    <property type="molecule type" value="Genomic_DNA"/>
</dbReference>
<proteinExistence type="predicted"/>
<dbReference type="AlphaFoldDB" id="A0A0V1HQB3"/>